<evidence type="ECO:0000313" key="4">
    <source>
        <dbReference type="EMBL" id="PVU99692.1"/>
    </source>
</evidence>
<sequence length="203" mass="23461">MENNQINTEHARILANRAHSLYSKINFDLIRCLNETEPESGKTVFKPWDQRLDFTKKVESDCDEELIFHVPFSGQVKLKSILVWGGPGNSAPSKLKVFINREDVDFDNASELIPTQEFDLISGQNEPVEYFTRISKFNNVRNINLYFSSNFDEDPPTTVYYIGFCGEWMQLNNKIVTAAYESKPNLADHKLKLKNEFISRTIQ</sequence>
<dbReference type="EMBL" id="MBFT01000024">
    <property type="protein sequence ID" value="PVU99692.1"/>
    <property type="molecule type" value="Genomic_DNA"/>
</dbReference>
<dbReference type="AlphaFoldDB" id="A0A2T9YDC9"/>
<evidence type="ECO:0000313" key="5">
    <source>
        <dbReference type="Proteomes" id="UP000245699"/>
    </source>
</evidence>
<dbReference type="PROSITE" id="PS51532">
    <property type="entry name" value="PITH"/>
    <property type="match status" value="1"/>
</dbReference>
<proteinExistence type="inferred from homology"/>
<dbReference type="InterPro" id="IPR045099">
    <property type="entry name" value="PITH1-like"/>
</dbReference>
<dbReference type="STRING" id="61424.A0A2T9YDC9"/>
<evidence type="ECO:0000313" key="3">
    <source>
        <dbReference type="EMBL" id="PVU90368.1"/>
    </source>
</evidence>
<dbReference type="EMBL" id="MBFT01000485">
    <property type="protein sequence ID" value="PVU90368.1"/>
    <property type="molecule type" value="Genomic_DNA"/>
</dbReference>
<dbReference type="SUPFAM" id="SSF49785">
    <property type="entry name" value="Galactose-binding domain-like"/>
    <property type="match status" value="1"/>
</dbReference>
<dbReference type="Gene3D" id="2.60.120.470">
    <property type="entry name" value="PITH domain"/>
    <property type="match status" value="1"/>
</dbReference>
<comment type="caution">
    <text evidence="3">The sequence shown here is derived from an EMBL/GenBank/DDBJ whole genome shotgun (WGS) entry which is preliminary data.</text>
</comment>
<feature type="domain" description="PITH" evidence="2">
    <location>
        <begin position="10"/>
        <end position="184"/>
    </location>
</feature>
<dbReference type="GO" id="GO:0005634">
    <property type="term" value="C:nucleus"/>
    <property type="evidence" value="ECO:0007669"/>
    <property type="project" value="TreeGrafter"/>
</dbReference>
<accession>A0A2T9YDC9</accession>
<evidence type="ECO:0000256" key="1">
    <source>
        <dbReference type="ARBA" id="ARBA00025788"/>
    </source>
</evidence>
<protein>
    <recommendedName>
        <fullName evidence="2">PITH domain-containing protein</fullName>
    </recommendedName>
</protein>
<dbReference type="InterPro" id="IPR008979">
    <property type="entry name" value="Galactose-bd-like_sf"/>
</dbReference>
<dbReference type="GO" id="GO:0005737">
    <property type="term" value="C:cytoplasm"/>
    <property type="evidence" value="ECO:0007669"/>
    <property type="project" value="UniProtKB-ARBA"/>
</dbReference>
<reference evidence="3 5" key="1">
    <citation type="journal article" date="2018" name="MBio">
        <title>Comparative Genomics Reveals the Core Gene Toolbox for the Fungus-Insect Symbiosis.</title>
        <authorList>
            <person name="Wang Y."/>
            <person name="Stata M."/>
            <person name="Wang W."/>
            <person name="Stajich J.E."/>
            <person name="White M.M."/>
            <person name="Moncalvo J.M."/>
        </authorList>
    </citation>
    <scope>NUCLEOTIDE SEQUENCE [LARGE SCALE GENOMIC DNA]</scope>
    <source>
        <strain evidence="3 5">AUS-77-4</strain>
    </source>
</reference>
<dbReference type="Proteomes" id="UP000245699">
    <property type="component" value="Unassembled WGS sequence"/>
</dbReference>
<dbReference type="InterPro" id="IPR037047">
    <property type="entry name" value="PITH_dom_sf"/>
</dbReference>
<dbReference type="PANTHER" id="PTHR12175:SF1">
    <property type="entry name" value="PITH DOMAIN-CONTAINING PROTEIN 1"/>
    <property type="match status" value="1"/>
</dbReference>
<name>A0A2T9YDC9_9FUNG</name>
<gene>
    <name evidence="4" type="ORF">BB559_000481</name>
    <name evidence="3" type="ORF">BB559_004668</name>
</gene>
<dbReference type="OrthoDB" id="2635at2759"/>
<organism evidence="3 5">
    <name type="scientific">Furculomyces boomerangus</name>
    <dbReference type="NCBI Taxonomy" id="61424"/>
    <lineage>
        <taxon>Eukaryota</taxon>
        <taxon>Fungi</taxon>
        <taxon>Fungi incertae sedis</taxon>
        <taxon>Zoopagomycota</taxon>
        <taxon>Kickxellomycotina</taxon>
        <taxon>Harpellomycetes</taxon>
        <taxon>Harpellales</taxon>
        <taxon>Harpellaceae</taxon>
        <taxon>Furculomyces</taxon>
    </lineage>
</organism>
<keyword evidence="5" id="KW-1185">Reference proteome</keyword>
<dbReference type="InterPro" id="IPR010400">
    <property type="entry name" value="PITH_dom"/>
</dbReference>
<dbReference type="Pfam" id="PF06201">
    <property type="entry name" value="PITH"/>
    <property type="match status" value="1"/>
</dbReference>
<dbReference type="PANTHER" id="PTHR12175">
    <property type="entry name" value="AD039 HT014 THIOREDOXIN FAMILY TRP26"/>
    <property type="match status" value="1"/>
</dbReference>
<comment type="similarity">
    <text evidence="1">Belongs to the PITHD1 family.</text>
</comment>
<evidence type="ECO:0000259" key="2">
    <source>
        <dbReference type="PROSITE" id="PS51532"/>
    </source>
</evidence>